<comment type="subcellular location">
    <subcellularLocation>
        <location evidence="1">Cell membrane</location>
        <topology evidence="1">Multi-pass membrane protein</topology>
    </subcellularLocation>
</comment>
<protein>
    <recommendedName>
        <fullName evidence="7">ABC transmembrane type-1 domain-containing protein</fullName>
    </recommendedName>
</protein>
<dbReference type="InterPro" id="IPR036640">
    <property type="entry name" value="ABC1_TM_sf"/>
</dbReference>
<keyword evidence="9" id="KW-1185">Reference proteome</keyword>
<feature type="transmembrane region" description="Helical" evidence="6">
    <location>
        <begin position="437"/>
        <end position="459"/>
    </location>
</feature>
<feature type="transmembrane region" description="Helical" evidence="6">
    <location>
        <begin position="273"/>
        <end position="294"/>
    </location>
</feature>
<reference evidence="9" key="1">
    <citation type="submission" date="2023-07" db="EMBL/GenBank/DDBJ databases">
        <title>30 novel species of actinomycetes from the DSMZ collection.</title>
        <authorList>
            <person name="Nouioui I."/>
        </authorList>
    </citation>
    <scope>NUCLEOTIDE SEQUENCE [LARGE SCALE GENOMIC DNA]</scope>
    <source>
        <strain evidence="9">DSM 41886</strain>
    </source>
</reference>
<feature type="region of interest" description="Disordered" evidence="5">
    <location>
        <begin position="511"/>
        <end position="537"/>
    </location>
</feature>
<name>A0ABU2SBD0_9ACTN</name>
<evidence type="ECO:0000256" key="2">
    <source>
        <dbReference type="ARBA" id="ARBA00022692"/>
    </source>
</evidence>
<comment type="caution">
    <text evidence="8">The sequence shown here is derived from an EMBL/GenBank/DDBJ whole genome shotgun (WGS) entry which is preliminary data.</text>
</comment>
<dbReference type="SUPFAM" id="SSF90123">
    <property type="entry name" value="ABC transporter transmembrane region"/>
    <property type="match status" value="1"/>
</dbReference>
<feature type="domain" description="ABC transmembrane type-1" evidence="7">
    <location>
        <begin position="307"/>
        <end position="426"/>
    </location>
</feature>
<feature type="transmembrane region" description="Helical" evidence="6">
    <location>
        <begin position="383"/>
        <end position="401"/>
    </location>
</feature>
<evidence type="ECO:0000313" key="8">
    <source>
        <dbReference type="EMBL" id="MDT0446282.1"/>
    </source>
</evidence>
<proteinExistence type="predicted"/>
<keyword evidence="4 6" id="KW-0472">Membrane</keyword>
<dbReference type="EMBL" id="JAVREV010000018">
    <property type="protein sequence ID" value="MDT0446282.1"/>
    <property type="molecule type" value="Genomic_DNA"/>
</dbReference>
<dbReference type="RefSeq" id="WP_311620439.1">
    <property type="nucleotide sequence ID" value="NZ_JAVREV010000018.1"/>
</dbReference>
<gene>
    <name evidence="8" type="ORF">RM779_27345</name>
</gene>
<organism evidence="8 9">
    <name type="scientific">Streptomyces johnsoniae</name>
    <dbReference type="NCBI Taxonomy" id="3075532"/>
    <lineage>
        <taxon>Bacteria</taxon>
        <taxon>Bacillati</taxon>
        <taxon>Actinomycetota</taxon>
        <taxon>Actinomycetes</taxon>
        <taxon>Kitasatosporales</taxon>
        <taxon>Streptomycetaceae</taxon>
        <taxon>Streptomyces</taxon>
    </lineage>
</organism>
<dbReference type="Gene3D" id="1.20.1560.10">
    <property type="entry name" value="ABC transporter type 1, transmembrane domain"/>
    <property type="match status" value="1"/>
</dbReference>
<evidence type="ECO:0000256" key="5">
    <source>
        <dbReference type="SAM" id="MobiDB-lite"/>
    </source>
</evidence>
<evidence type="ECO:0000256" key="1">
    <source>
        <dbReference type="ARBA" id="ARBA00004651"/>
    </source>
</evidence>
<feature type="compositionally biased region" description="Basic and acidic residues" evidence="5">
    <location>
        <begin position="237"/>
        <end position="249"/>
    </location>
</feature>
<keyword evidence="2 6" id="KW-0812">Transmembrane</keyword>
<feature type="region of interest" description="Disordered" evidence="5">
    <location>
        <begin position="228"/>
        <end position="250"/>
    </location>
</feature>
<dbReference type="Proteomes" id="UP001183615">
    <property type="component" value="Unassembled WGS sequence"/>
</dbReference>
<sequence>MANALLPRLADGTAAALARLAPPTGLAVLGLLVFADEGPDSSAVRWTAALAVLALACRLLVPSVPRIGRPEAPETAAAGCVAVAGLLWADPALAACATVPLLIGGVTAWHAAGLHTRGAARANAVMVHVTRGIVHTARSLPVIRSSGRTGIVRLQQLAMVDRFHDVFFAQTRRMVPRAWITEGAFSPLTLITVVLVAGAALDTPGERVLACALFAPLAGACAAKLSESARGAPGTPDRQERAVGSRRGDGQVLPRARAVTGPLTSGPLGRMSACAAVTVLTEVAALVPAAAGLSRLLDGDGAAARPWLWALAALVVVHLVSLRLTLGIYQSTGVGIARLLSHRFLDRLLAGPEIRPDEARVTALSRVGTVDVVATSGLFVHHLRSMVGAVLMPVAAIGALLFLDWRIALAALCLAPSAGPALRALRTDPRAVRRRRLVPGLAQAAGTAVLCCGAGLVLADASDPAGLLAAAAFGLWCADPVARSAAACRGLRVPLESAERLLGFLSGPGLAAGPGTADEENNSAYDRDIPTNDRSRK</sequence>
<evidence type="ECO:0000256" key="4">
    <source>
        <dbReference type="ARBA" id="ARBA00023136"/>
    </source>
</evidence>
<evidence type="ECO:0000313" key="9">
    <source>
        <dbReference type="Proteomes" id="UP001183615"/>
    </source>
</evidence>
<accession>A0ABU2SBD0</accession>
<feature type="transmembrane region" description="Helical" evidence="6">
    <location>
        <begin position="306"/>
        <end position="329"/>
    </location>
</feature>
<evidence type="ECO:0000256" key="6">
    <source>
        <dbReference type="SAM" id="Phobius"/>
    </source>
</evidence>
<dbReference type="PROSITE" id="PS50929">
    <property type="entry name" value="ABC_TM1F"/>
    <property type="match status" value="1"/>
</dbReference>
<feature type="transmembrane region" description="Helical" evidence="6">
    <location>
        <begin position="179"/>
        <end position="201"/>
    </location>
</feature>
<dbReference type="InterPro" id="IPR011527">
    <property type="entry name" value="ABC1_TM_dom"/>
</dbReference>
<evidence type="ECO:0000259" key="7">
    <source>
        <dbReference type="PROSITE" id="PS50929"/>
    </source>
</evidence>
<keyword evidence="3 6" id="KW-1133">Transmembrane helix</keyword>
<evidence type="ECO:0000256" key="3">
    <source>
        <dbReference type="ARBA" id="ARBA00022989"/>
    </source>
</evidence>
<feature type="compositionally biased region" description="Basic and acidic residues" evidence="5">
    <location>
        <begin position="525"/>
        <end position="537"/>
    </location>
</feature>